<dbReference type="AlphaFoldDB" id="A0A9D4F6L5"/>
<reference evidence="1" key="1">
    <citation type="journal article" date="2019" name="bioRxiv">
        <title>The Genome of the Zebra Mussel, Dreissena polymorpha: A Resource for Invasive Species Research.</title>
        <authorList>
            <person name="McCartney M.A."/>
            <person name="Auch B."/>
            <person name="Kono T."/>
            <person name="Mallez S."/>
            <person name="Zhang Y."/>
            <person name="Obille A."/>
            <person name="Becker A."/>
            <person name="Abrahante J.E."/>
            <person name="Garbe J."/>
            <person name="Badalamenti J.P."/>
            <person name="Herman A."/>
            <person name="Mangelson H."/>
            <person name="Liachko I."/>
            <person name="Sullivan S."/>
            <person name="Sone E.D."/>
            <person name="Koren S."/>
            <person name="Silverstein K.A.T."/>
            <person name="Beckman K.B."/>
            <person name="Gohl D.M."/>
        </authorList>
    </citation>
    <scope>NUCLEOTIDE SEQUENCE</scope>
    <source>
        <strain evidence="1">Duluth1</strain>
        <tissue evidence="1">Whole animal</tissue>
    </source>
</reference>
<protein>
    <submittedName>
        <fullName evidence="1">Uncharacterized protein</fullName>
    </submittedName>
</protein>
<comment type="caution">
    <text evidence="1">The sequence shown here is derived from an EMBL/GenBank/DDBJ whole genome shotgun (WGS) entry which is preliminary data.</text>
</comment>
<proteinExistence type="predicted"/>
<accession>A0A9D4F6L5</accession>
<sequence length="211" mass="24118">MDNGSPGQVAIDGISRSGDPYCDEGTLNIDDLEADDIRTYEEFLKLLHFFHELPRDMCVLQIVRYFSSSEIDLERIRKTYFEHLKQTCEDFPISNDVVLKRRMCTRSGEPLPVRLAQDIYAIIEVAEGGDPYILKSMISTERARKLTVARAIPDIDTENQFGNGRQLGKCMCSHDICILKDQISTFQADHLFLKQAMYASNELRTKEIEAT</sequence>
<keyword evidence="2" id="KW-1185">Reference proteome</keyword>
<reference evidence="1" key="2">
    <citation type="submission" date="2020-11" db="EMBL/GenBank/DDBJ databases">
        <authorList>
            <person name="McCartney M.A."/>
            <person name="Auch B."/>
            <person name="Kono T."/>
            <person name="Mallez S."/>
            <person name="Becker A."/>
            <person name="Gohl D.M."/>
            <person name="Silverstein K.A.T."/>
            <person name="Koren S."/>
            <person name="Bechman K.B."/>
            <person name="Herman A."/>
            <person name="Abrahante J.E."/>
            <person name="Garbe J."/>
        </authorList>
    </citation>
    <scope>NUCLEOTIDE SEQUENCE</scope>
    <source>
        <strain evidence="1">Duluth1</strain>
        <tissue evidence="1">Whole animal</tissue>
    </source>
</reference>
<dbReference type="EMBL" id="JAIWYP010000007">
    <property type="protein sequence ID" value="KAH3793344.1"/>
    <property type="molecule type" value="Genomic_DNA"/>
</dbReference>
<gene>
    <name evidence="1" type="ORF">DPMN_146852</name>
</gene>
<dbReference type="Proteomes" id="UP000828390">
    <property type="component" value="Unassembled WGS sequence"/>
</dbReference>
<evidence type="ECO:0000313" key="1">
    <source>
        <dbReference type="EMBL" id="KAH3793344.1"/>
    </source>
</evidence>
<name>A0A9D4F6L5_DREPO</name>
<evidence type="ECO:0000313" key="2">
    <source>
        <dbReference type="Proteomes" id="UP000828390"/>
    </source>
</evidence>
<organism evidence="1 2">
    <name type="scientific">Dreissena polymorpha</name>
    <name type="common">Zebra mussel</name>
    <name type="synonym">Mytilus polymorpha</name>
    <dbReference type="NCBI Taxonomy" id="45954"/>
    <lineage>
        <taxon>Eukaryota</taxon>
        <taxon>Metazoa</taxon>
        <taxon>Spiralia</taxon>
        <taxon>Lophotrochozoa</taxon>
        <taxon>Mollusca</taxon>
        <taxon>Bivalvia</taxon>
        <taxon>Autobranchia</taxon>
        <taxon>Heteroconchia</taxon>
        <taxon>Euheterodonta</taxon>
        <taxon>Imparidentia</taxon>
        <taxon>Neoheterodontei</taxon>
        <taxon>Myida</taxon>
        <taxon>Dreissenoidea</taxon>
        <taxon>Dreissenidae</taxon>
        <taxon>Dreissena</taxon>
    </lineage>
</organism>